<dbReference type="VEuPathDB" id="FungiDB:DIURU_002800"/>
<feature type="compositionally biased region" description="Polar residues" evidence="8">
    <location>
        <begin position="37"/>
        <end position="53"/>
    </location>
</feature>
<comment type="caution">
    <text evidence="10">The sequence shown here is derived from an EMBL/GenBank/DDBJ whole genome shotgun (WGS) entry which is preliminary data.</text>
</comment>
<evidence type="ECO:0000256" key="1">
    <source>
        <dbReference type="ARBA" id="ARBA00008184"/>
    </source>
</evidence>
<dbReference type="NCBIfam" id="NF003592">
    <property type="entry name" value="PRK05254.1-5"/>
    <property type="match status" value="1"/>
</dbReference>
<sequence length="367" mass="41807">MSQKRGATIYDFFKTTKKAKNVQTPELPISHVRKTDSTSSELRVPNEANTPSPHSKEPKEANGRSLQSENSAVDVNESSPVSPQMTIPQKMTQLDYDAYCARYDFDKQSWIRGLNQEERDLLRTEINYLHISWLVFLHKELTKPYFLNLKRFLKQQGDLQKTVFPPENQIYSWSHLTPLPSVKCLILGQDPYHNHNQAHGLAFSVLEPTKPPPSLKNIYKTIAIDYPNFEDPTKSGSKSTGGGNLSKWAERGVLMLNACLTVEAHKANSHAKHGWEQFTEQVIKSAVDYHKNDGFVIMAWGSPAQQRVSKLNQDLSKFFVLKTVHPSPLSASRGFFSSQVFLRCNRWLEEHGKPKIDWGIVENNIVM</sequence>
<keyword evidence="11" id="KW-1185">Reference proteome</keyword>
<dbReference type="SUPFAM" id="SSF52141">
    <property type="entry name" value="Uracil-DNA glycosylase-like"/>
    <property type="match status" value="1"/>
</dbReference>
<dbReference type="NCBIfam" id="NF003588">
    <property type="entry name" value="PRK05254.1-1"/>
    <property type="match status" value="1"/>
</dbReference>
<dbReference type="NCBIfam" id="NF003589">
    <property type="entry name" value="PRK05254.1-2"/>
    <property type="match status" value="1"/>
</dbReference>
<accession>A0A642UUY9</accession>
<comment type="catalytic activity">
    <reaction evidence="7">
        <text>Hydrolyzes single-stranded DNA or mismatched double-stranded DNA and polynucleotides, releasing free uracil.</text>
        <dbReference type="EC" id="3.2.2.27"/>
    </reaction>
</comment>
<evidence type="ECO:0000256" key="4">
    <source>
        <dbReference type="ARBA" id="ARBA00023128"/>
    </source>
</evidence>
<feature type="compositionally biased region" description="Polar residues" evidence="8">
    <location>
        <begin position="64"/>
        <end position="85"/>
    </location>
</feature>
<dbReference type="SMART" id="SM00986">
    <property type="entry name" value="UDG"/>
    <property type="match status" value="1"/>
</dbReference>
<dbReference type="InterPro" id="IPR002043">
    <property type="entry name" value="UDG_fam1"/>
</dbReference>
<feature type="active site" description="Proton acceptor" evidence="7">
    <location>
        <position position="190"/>
    </location>
</feature>
<evidence type="ECO:0000313" key="11">
    <source>
        <dbReference type="Proteomes" id="UP000449547"/>
    </source>
</evidence>
<evidence type="ECO:0000256" key="7">
    <source>
        <dbReference type="HAMAP-Rule" id="MF_03166"/>
    </source>
</evidence>
<evidence type="ECO:0000256" key="8">
    <source>
        <dbReference type="SAM" id="MobiDB-lite"/>
    </source>
</evidence>
<organism evidence="10 11">
    <name type="scientific">Diutina rugosa</name>
    <name type="common">Yeast</name>
    <name type="synonym">Candida rugosa</name>
    <dbReference type="NCBI Taxonomy" id="5481"/>
    <lineage>
        <taxon>Eukaryota</taxon>
        <taxon>Fungi</taxon>
        <taxon>Dikarya</taxon>
        <taxon>Ascomycota</taxon>
        <taxon>Saccharomycotina</taxon>
        <taxon>Pichiomycetes</taxon>
        <taxon>Debaryomycetaceae</taxon>
        <taxon>Diutina</taxon>
    </lineage>
</organism>
<keyword evidence="2 7" id="KW-0227">DNA damage</keyword>
<dbReference type="PANTHER" id="PTHR11264:SF0">
    <property type="entry name" value="URACIL-DNA GLYCOSYLASE"/>
    <property type="match status" value="1"/>
</dbReference>
<keyword evidence="4 7" id="KW-0496">Mitochondrion</keyword>
<dbReference type="EC" id="3.2.2.27" evidence="7"/>
<dbReference type="EMBL" id="SWFT01000090">
    <property type="protein sequence ID" value="KAA8902346.1"/>
    <property type="molecule type" value="Genomic_DNA"/>
</dbReference>
<dbReference type="FunFam" id="3.40.470.10:FF:000007">
    <property type="entry name" value="Uracil-DNA glycosylase"/>
    <property type="match status" value="1"/>
</dbReference>
<name>A0A642UUY9_DIURU</name>
<evidence type="ECO:0000256" key="3">
    <source>
        <dbReference type="ARBA" id="ARBA00022801"/>
    </source>
</evidence>
<reference evidence="10 11" key="1">
    <citation type="submission" date="2019-07" db="EMBL/GenBank/DDBJ databases">
        <title>Genome assembly of two rare yeast pathogens: Diutina rugosa and Trichomonascus ciferrii.</title>
        <authorList>
            <person name="Mixao V."/>
            <person name="Saus E."/>
            <person name="Hansen A."/>
            <person name="Lass-Flor C."/>
            <person name="Gabaldon T."/>
        </authorList>
    </citation>
    <scope>NUCLEOTIDE SEQUENCE [LARGE SCALE GENOMIC DNA]</scope>
    <source>
        <strain evidence="10 11">CBS 613</strain>
    </source>
</reference>
<dbReference type="SMART" id="SM00987">
    <property type="entry name" value="UreE_C"/>
    <property type="match status" value="1"/>
</dbReference>
<protein>
    <recommendedName>
        <fullName evidence="7">Uracil-DNA glycosylase</fullName>
        <shortName evidence="7">UDG</shortName>
        <ecNumber evidence="7">3.2.2.27</ecNumber>
    </recommendedName>
</protein>
<dbReference type="HAMAP" id="MF_00148">
    <property type="entry name" value="UDG"/>
    <property type="match status" value="1"/>
</dbReference>
<dbReference type="Pfam" id="PF03167">
    <property type="entry name" value="UDG"/>
    <property type="match status" value="1"/>
</dbReference>
<gene>
    <name evidence="7" type="primary">UNG1</name>
    <name evidence="10" type="ORF">DIURU_002800</name>
</gene>
<evidence type="ECO:0000313" key="10">
    <source>
        <dbReference type="EMBL" id="KAA8902346.1"/>
    </source>
</evidence>
<keyword evidence="3 7" id="KW-0378">Hydrolase</keyword>
<comment type="similarity">
    <text evidence="1 7">Belongs to the uracil-DNA glycosylase (UDG) superfamily. UNG family.</text>
</comment>
<dbReference type="GO" id="GO:0005634">
    <property type="term" value="C:nucleus"/>
    <property type="evidence" value="ECO:0007669"/>
    <property type="project" value="UniProtKB-SubCell"/>
</dbReference>
<dbReference type="CDD" id="cd10027">
    <property type="entry name" value="UDG-F1-like"/>
    <property type="match status" value="1"/>
</dbReference>
<dbReference type="OrthoDB" id="10031947at2759"/>
<evidence type="ECO:0000256" key="2">
    <source>
        <dbReference type="ARBA" id="ARBA00022763"/>
    </source>
</evidence>
<dbReference type="Gene3D" id="3.40.470.10">
    <property type="entry name" value="Uracil-DNA glycosylase-like domain"/>
    <property type="match status" value="1"/>
</dbReference>
<comment type="subcellular location">
    <subcellularLocation>
        <location evidence="7">Mitochondrion</location>
    </subcellularLocation>
    <subcellularLocation>
        <location evidence="7">Nucleus</location>
    </subcellularLocation>
</comment>
<dbReference type="AlphaFoldDB" id="A0A642UUY9"/>
<comment type="function">
    <text evidence="7">Excises uracil residues from the DNA which can arise as a result of misincorporation of dUMP residues by DNA polymerase or due to deamination of cytosine.</text>
</comment>
<feature type="region of interest" description="Disordered" evidence="8">
    <location>
        <begin position="1"/>
        <end position="85"/>
    </location>
</feature>
<dbReference type="InterPro" id="IPR036895">
    <property type="entry name" value="Uracil-DNA_glycosylase-like_sf"/>
</dbReference>
<keyword evidence="6 7" id="KW-0539">Nucleus</keyword>
<feature type="domain" description="Uracil-DNA glycosylase-like" evidence="9">
    <location>
        <begin position="175"/>
        <end position="348"/>
    </location>
</feature>
<evidence type="ECO:0000256" key="5">
    <source>
        <dbReference type="ARBA" id="ARBA00023204"/>
    </source>
</evidence>
<dbReference type="NCBIfam" id="TIGR00628">
    <property type="entry name" value="ung"/>
    <property type="match status" value="1"/>
</dbReference>
<evidence type="ECO:0000256" key="6">
    <source>
        <dbReference type="ARBA" id="ARBA00023242"/>
    </source>
</evidence>
<dbReference type="GO" id="GO:0097510">
    <property type="term" value="P:base-excision repair, AP site formation via deaminated base removal"/>
    <property type="evidence" value="ECO:0007669"/>
    <property type="project" value="TreeGrafter"/>
</dbReference>
<evidence type="ECO:0000259" key="9">
    <source>
        <dbReference type="SMART" id="SM00986"/>
    </source>
</evidence>
<dbReference type="InterPro" id="IPR005122">
    <property type="entry name" value="Uracil-DNA_glycosylase-like"/>
</dbReference>
<dbReference type="GO" id="GO:0004844">
    <property type="term" value="F:uracil DNA N-glycosylase activity"/>
    <property type="evidence" value="ECO:0007669"/>
    <property type="project" value="UniProtKB-UniRule"/>
</dbReference>
<keyword evidence="5 7" id="KW-0234">DNA repair</keyword>
<dbReference type="GO" id="GO:0005739">
    <property type="term" value="C:mitochondrion"/>
    <property type="evidence" value="ECO:0007669"/>
    <property type="project" value="UniProtKB-SubCell"/>
</dbReference>
<dbReference type="OMA" id="PDNGYLM"/>
<dbReference type="Proteomes" id="UP000449547">
    <property type="component" value="Unassembled WGS sequence"/>
</dbReference>
<proteinExistence type="inferred from homology"/>
<dbReference type="PANTHER" id="PTHR11264">
    <property type="entry name" value="URACIL-DNA GLYCOSYLASE"/>
    <property type="match status" value="1"/>
</dbReference>